<dbReference type="EMBL" id="JACHXK010000009">
    <property type="protein sequence ID" value="MBB3111877.1"/>
    <property type="molecule type" value="Genomic_DNA"/>
</dbReference>
<organism evidence="2 3">
    <name type="scientific">Paenibacillus phyllosphaerae</name>
    <dbReference type="NCBI Taxonomy" id="274593"/>
    <lineage>
        <taxon>Bacteria</taxon>
        <taxon>Bacillati</taxon>
        <taxon>Bacillota</taxon>
        <taxon>Bacilli</taxon>
        <taxon>Bacillales</taxon>
        <taxon>Paenibacillaceae</taxon>
        <taxon>Paenibacillus</taxon>
    </lineage>
</organism>
<dbReference type="RefSeq" id="WP_246427774.1">
    <property type="nucleotide sequence ID" value="NZ_JACHXK010000009.1"/>
</dbReference>
<dbReference type="Proteomes" id="UP000570361">
    <property type="component" value="Unassembled WGS sequence"/>
</dbReference>
<keyword evidence="1" id="KW-1133">Transmembrane helix</keyword>
<protein>
    <submittedName>
        <fullName evidence="2">Uncharacterized protein</fullName>
    </submittedName>
</protein>
<keyword evidence="1" id="KW-0812">Transmembrane</keyword>
<keyword evidence="3" id="KW-1185">Reference proteome</keyword>
<keyword evidence="1" id="KW-0472">Membrane</keyword>
<reference evidence="2 3" key="1">
    <citation type="submission" date="2020-08" db="EMBL/GenBank/DDBJ databases">
        <title>Genomic Encyclopedia of Type Strains, Phase III (KMG-III): the genomes of soil and plant-associated and newly described type strains.</title>
        <authorList>
            <person name="Whitman W."/>
        </authorList>
    </citation>
    <scope>NUCLEOTIDE SEQUENCE [LARGE SCALE GENOMIC DNA]</scope>
    <source>
        <strain evidence="2 3">CECT 5862</strain>
    </source>
</reference>
<feature type="transmembrane region" description="Helical" evidence="1">
    <location>
        <begin position="126"/>
        <end position="144"/>
    </location>
</feature>
<evidence type="ECO:0000256" key="1">
    <source>
        <dbReference type="SAM" id="Phobius"/>
    </source>
</evidence>
<name>A0A7W5AZY6_9BACL</name>
<comment type="caution">
    <text evidence="2">The sequence shown here is derived from an EMBL/GenBank/DDBJ whole genome shotgun (WGS) entry which is preliminary data.</text>
</comment>
<proteinExistence type="predicted"/>
<sequence length="147" mass="16159">MRNLVMLLVTAFIGVSTLLFGLDTAHADWAHRFVVNEGKKYIVTDEPVAAGLVGDQVGKVTKYSDREGTYSGNFSNHFPKGTSYYAIRDLGQKEAIAVKAADGTFVKATYDGYYAGAGIWYDWVKLLLYVFGAILLATAIVAHVKRR</sequence>
<dbReference type="AlphaFoldDB" id="A0A7W5AZY6"/>
<evidence type="ECO:0000313" key="2">
    <source>
        <dbReference type="EMBL" id="MBB3111877.1"/>
    </source>
</evidence>
<evidence type="ECO:0000313" key="3">
    <source>
        <dbReference type="Proteomes" id="UP000570361"/>
    </source>
</evidence>
<accession>A0A7W5AZY6</accession>
<gene>
    <name evidence="2" type="ORF">FHS18_003945</name>
</gene>